<dbReference type="AlphaFoldDB" id="A0A5B7DLE2"/>
<sequence>MKESKSKVWGVGRKWLCYVSITSESPGVLACLSPAPPSVSWTASVVVITDFTLQAVQQEYKVGESGHNPTNPNIPRYPHAHTSPQTSSLAILP</sequence>
<gene>
    <name evidence="2" type="ORF">E2C01_014795</name>
</gene>
<dbReference type="EMBL" id="VSRR010001019">
    <property type="protein sequence ID" value="MPC21796.1"/>
    <property type="molecule type" value="Genomic_DNA"/>
</dbReference>
<comment type="caution">
    <text evidence="2">The sequence shown here is derived from an EMBL/GenBank/DDBJ whole genome shotgun (WGS) entry which is preliminary data.</text>
</comment>
<evidence type="ECO:0000256" key="1">
    <source>
        <dbReference type="SAM" id="MobiDB-lite"/>
    </source>
</evidence>
<name>A0A5B7DLE2_PORTR</name>
<feature type="region of interest" description="Disordered" evidence="1">
    <location>
        <begin position="63"/>
        <end position="93"/>
    </location>
</feature>
<protein>
    <submittedName>
        <fullName evidence="2">Uncharacterized protein</fullName>
    </submittedName>
</protein>
<dbReference type="Proteomes" id="UP000324222">
    <property type="component" value="Unassembled WGS sequence"/>
</dbReference>
<feature type="compositionally biased region" description="Polar residues" evidence="1">
    <location>
        <begin position="82"/>
        <end position="93"/>
    </location>
</feature>
<evidence type="ECO:0000313" key="2">
    <source>
        <dbReference type="EMBL" id="MPC21796.1"/>
    </source>
</evidence>
<keyword evidence="3" id="KW-1185">Reference proteome</keyword>
<reference evidence="2 3" key="1">
    <citation type="submission" date="2019-05" db="EMBL/GenBank/DDBJ databases">
        <title>Another draft genome of Portunus trituberculatus and its Hox gene families provides insights of decapod evolution.</title>
        <authorList>
            <person name="Jeong J.-H."/>
            <person name="Song I."/>
            <person name="Kim S."/>
            <person name="Choi T."/>
            <person name="Kim D."/>
            <person name="Ryu S."/>
            <person name="Kim W."/>
        </authorList>
    </citation>
    <scope>NUCLEOTIDE SEQUENCE [LARGE SCALE GENOMIC DNA]</scope>
    <source>
        <tissue evidence="2">Muscle</tissue>
    </source>
</reference>
<evidence type="ECO:0000313" key="3">
    <source>
        <dbReference type="Proteomes" id="UP000324222"/>
    </source>
</evidence>
<organism evidence="2 3">
    <name type="scientific">Portunus trituberculatus</name>
    <name type="common">Swimming crab</name>
    <name type="synonym">Neptunus trituberculatus</name>
    <dbReference type="NCBI Taxonomy" id="210409"/>
    <lineage>
        <taxon>Eukaryota</taxon>
        <taxon>Metazoa</taxon>
        <taxon>Ecdysozoa</taxon>
        <taxon>Arthropoda</taxon>
        <taxon>Crustacea</taxon>
        <taxon>Multicrustacea</taxon>
        <taxon>Malacostraca</taxon>
        <taxon>Eumalacostraca</taxon>
        <taxon>Eucarida</taxon>
        <taxon>Decapoda</taxon>
        <taxon>Pleocyemata</taxon>
        <taxon>Brachyura</taxon>
        <taxon>Eubrachyura</taxon>
        <taxon>Portunoidea</taxon>
        <taxon>Portunidae</taxon>
        <taxon>Portuninae</taxon>
        <taxon>Portunus</taxon>
    </lineage>
</organism>
<accession>A0A5B7DLE2</accession>
<proteinExistence type="predicted"/>